<dbReference type="EMBL" id="CP051206">
    <property type="protein sequence ID" value="QJB45480.1"/>
    <property type="molecule type" value="Genomic_DNA"/>
</dbReference>
<protein>
    <submittedName>
        <fullName evidence="1">Uncharacterized protein</fullName>
    </submittedName>
</protein>
<evidence type="ECO:0000313" key="1">
    <source>
        <dbReference type="EMBL" id="QJB45480.1"/>
    </source>
</evidence>
<dbReference type="RefSeq" id="WP_168696393.1">
    <property type="nucleotide sequence ID" value="NZ_CP051206.1"/>
</dbReference>
<accession>A0A6H2C2F3</accession>
<sequence>MAFEYLLESHKNANNGTTKDPQPSNDLFCLNCGSTSVNLHPKQGAKKYTADCRTCGHQTHINYCWNCSTKLFKHGYYWDYHKTSVWSSFDIHCPNCGMAFADKP</sequence>
<dbReference type="AlphaFoldDB" id="A0A6H2C2F3"/>
<reference evidence="1 2" key="1">
    <citation type="submission" date="2020-04" db="EMBL/GenBank/DDBJ databases">
        <title>Genome-Wide Identification of 5-Methylcytosine Sites in Bacterial Genomes By High-Throughput Sequencing of MspJI Restriction Fragments.</title>
        <authorList>
            <person name="Wu V."/>
        </authorList>
    </citation>
    <scope>NUCLEOTIDE SEQUENCE [LARGE SCALE GENOMIC DNA]</scope>
    <source>
        <strain evidence="1 2">CCAP 1403/13f</strain>
    </source>
</reference>
<name>A0A6H2C2F3_DOLFA</name>
<gene>
    <name evidence="1" type="ORF">HGD76_16200</name>
</gene>
<reference evidence="1 2" key="2">
    <citation type="submission" date="2020-04" db="EMBL/GenBank/DDBJ databases">
        <authorList>
            <person name="Fomenkov A."/>
            <person name="Anton B.P."/>
            <person name="Roberts R.J."/>
        </authorList>
    </citation>
    <scope>NUCLEOTIDE SEQUENCE [LARGE SCALE GENOMIC DNA]</scope>
    <source>
        <strain evidence="1 2">CCAP 1403/13f</strain>
    </source>
</reference>
<dbReference type="KEGG" id="dfs:HGD76_16200"/>
<organism evidence="1 2">
    <name type="scientific">Dolichospermum flos-aquae CCAP 1403/13F</name>
    <dbReference type="NCBI Taxonomy" id="315271"/>
    <lineage>
        <taxon>Bacteria</taxon>
        <taxon>Bacillati</taxon>
        <taxon>Cyanobacteriota</taxon>
        <taxon>Cyanophyceae</taxon>
        <taxon>Nostocales</taxon>
        <taxon>Aphanizomenonaceae</taxon>
        <taxon>Dolichospermum</taxon>
    </lineage>
</organism>
<proteinExistence type="predicted"/>
<evidence type="ECO:0000313" key="2">
    <source>
        <dbReference type="Proteomes" id="UP000502433"/>
    </source>
</evidence>
<dbReference type="Proteomes" id="UP000502433">
    <property type="component" value="Chromosome"/>
</dbReference>